<organism evidence="2 3">
    <name type="scientific">Candidatus Accumulibacter vicinus</name>
    <dbReference type="NCBI Taxonomy" id="2954382"/>
    <lineage>
        <taxon>Bacteria</taxon>
        <taxon>Pseudomonadati</taxon>
        <taxon>Pseudomonadota</taxon>
        <taxon>Betaproteobacteria</taxon>
        <taxon>Candidatus Accumulibacter</taxon>
    </lineage>
</organism>
<sequence>MGKGQTLGDSASDTQTGKRAGTGRESDPVQIGKAKPGLAKRRADQWQQRFRMRHTDRTETPQHDAIAPEGNGAKIGRGLDGQQIHGRILPVLPAAVAIGCQDTPCRLAGWPRPRIFLPRQPDSTPNSAADMAGQRLSRYNERAFKRRAESTSTS</sequence>
<accession>A0A084XZX0</accession>
<evidence type="ECO:0000313" key="3">
    <source>
        <dbReference type="Proteomes" id="UP000019812"/>
    </source>
</evidence>
<reference evidence="2 3" key="1">
    <citation type="submission" date="2014-07" db="EMBL/GenBank/DDBJ databases">
        <title>Expanding our view of genomic diversity in Candidatus Accumulibacter clades.</title>
        <authorList>
            <person name="Skennerton C.T."/>
            <person name="Barr J.J."/>
            <person name="Slater F.R."/>
            <person name="Bond P.L."/>
            <person name="Tyson G.W."/>
        </authorList>
    </citation>
    <scope>NUCLEOTIDE SEQUENCE [LARGE SCALE GENOMIC DNA]</scope>
    <source>
        <strain evidence="3">SK-01</strain>
    </source>
</reference>
<feature type="compositionally biased region" description="Basic and acidic residues" evidence="1">
    <location>
        <begin position="138"/>
        <end position="154"/>
    </location>
</feature>
<gene>
    <name evidence="2" type="ORF">CAPSK01_002606</name>
</gene>
<name>A0A084XZX0_9PROT</name>
<evidence type="ECO:0000256" key="1">
    <source>
        <dbReference type="SAM" id="MobiDB-lite"/>
    </source>
</evidence>
<proteinExistence type="predicted"/>
<protein>
    <submittedName>
        <fullName evidence="2">Uncharacterized protein</fullName>
    </submittedName>
</protein>
<comment type="caution">
    <text evidence="2">The sequence shown here is derived from an EMBL/GenBank/DDBJ whole genome shotgun (WGS) entry which is preliminary data.</text>
</comment>
<feature type="compositionally biased region" description="Polar residues" evidence="1">
    <location>
        <begin position="7"/>
        <end position="17"/>
    </location>
</feature>
<evidence type="ECO:0000313" key="2">
    <source>
        <dbReference type="EMBL" id="KFB68014.1"/>
    </source>
</evidence>
<feature type="region of interest" description="Disordered" evidence="1">
    <location>
        <begin position="53"/>
        <end position="72"/>
    </location>
</feature>
<feature type="region of interest" description="Disordered" evidence="1">
    <location>
        <begin position="1"/>
        <end position="45"/>
    </location>
</feature>
<feature type="region of interest" description="Disordered" evidence="1">
    <location>
        <begin position="117"/>
        <end position="154"/>
    </location>
</feature>
<dbReference type="AlphaFoldDB" id="A0A084XZX0"/>
<feature type="compositionally biased region" description="Basic and acidic residues" evidence="1">
    <location>
        <begin position="53"/>
        <end position="62"/>
    </location>
</feature>
<dbReference type="Proteomes" id="UP000019812">
    <property type="component" value="Unassembled WGS sequence"/>
</dbReference>
<dbReference type="STRING" id="1457154.CAPSK01_002606"/>
<dbReference type="EMBL" id="JDSS02000024">
    <property type="protein sequence ID" value="KFB68014.1"/>
    <property type="molecule type" value="Genomic_DNA"/>
</dbReference>